<evidence type="ECO:0008006" key="4">
    <source>
        <dbReference type="Google" id="ProtNLM"/>
    </source>
</evidence>
<feature type="compositionally biased region" description="Basic and acidic residues" evidence="1">
    <location>
        <begin position="95"/>
        <end position="143"/>
    </location>
</feature>
<name>A0A7J7FWS6_CAMSI</name>
<evidence type="ECO:0000256" key="1">
    <source>
        <dbReference type="SAM" id="MobiDB-lite"/>
    </source>
</evidence>
<reference evidence="2 3" key="2">
    <citation type="submission" date="2020-07" db="EMBL/GenBank/DDBJ databases">
        <title>Genome assembly of wild tea tree DASZ reveals pedigree and selection history of tea varieties.</title>
        <authorList>
            <person name="Zhang W."/>
        </authorList>
    </citation>
    <scope>NUCLEOTIDE SEQUENCE [LARGE SCALE GENOMIC DNA]</scope>
    <source>
        <strain evidence="3">cv. G240</strain>
        <tissue evidence="2">Leaf</tissue>
    </source>
</reference>
<proteinExistence type="predicted"/>
<organism evidence="2 3">
    <name type="scientific">Camellia sinensis</name>
    <name type="common">Tea plant</name>
    <name type="synonym">Thea sinensis</name>
    <dbReference type="NCBI Taxonomy" id="4442"/>
    <lineage>
        <taxon>Eukaryota</taxon>
        <taxon>Viridiplantae</taxon>
        <taxon>Streptophyta</taxon>
        <taxon>Embryophyta</taxon>
        <taxon>Tracheophyta</taxon>
        <taxon>Spermatophyta</taxon>
        <taxon>Magnoliopsida</taxon>
        <taxon>eudicotyledons</taxon>
        <taxon>Gunneridae</taxon>
        <taxon>Pentapetalae</taxon>
        <taxon>asterids</taxon>
        <taxon>Ericales</taxon>
        <taxon>Theaceae</taxon>
        <taxon>Camellia</taxon>
    </lineage>
</organism>
<dbReference type="AlphaFoldDB" id="A0A7J7FWS6"/>
<gene>
    <name evidence="2" type="ORF">HYC85_029014</name>
</gene>
<sequence>MEPGDSLKAYNAKYWETFNEIFDCPTNLVITQYKRGLPVGHRLRDSFTMNQPTTIELLMQHINEHIRVEDDATAATVKANPVATDKRVAGKVHAIGHEANRPSDRARELDHGADRDNRGKGHRNDRVDYPHDTTTDTNRKLNA</sequence>
<evidence type="ECO:0000313" key="3">
    <source>
        <dbReference type="Proteomes" id="UP000593564"/>
    </source>
</evidence>
<protein>
    <recommendedName>
        <fullName evidence="4">Retrotransposon gag domain-containing protein</fullName>
    </recommendedName>
</protein>
<evidence type="ECO:0000313" key="2">
    <source>
        <dbReference type="EMBL" id="KAF5932843.1"/>
    </source>
</evidence>
<reference evidence="3" key="1">
    <citation type="journal article" date="2020" name="Nat. Commun.">
        <title>Genome assembly of wild tea tree DASZ reveals pedigree and selection history of tea varieties.</title>
        <authorList>
            <person name="Zhang W."/>
            <person name="Zhang Y."/>
            <person name="Qiu H."/>
            <person name="Guo Y."/>
            <person name="Wan H."/>
            <person name="Zhang X."/>
            <person name="Scossa F."/>
            <person name="Alseekh S."/>
            <person name="Zhang Q."/>
            <person name="Wang P."/>
            <person name="Xu L."/>
            <person name="Schmidt M.H."/>
            <person name="Jia X."/>
            <person name="Li D."/>
            <person name="Zhu A."/>
            <person name="Guo F."/>
            <person name="Chen W."/>
            <person name="Ni D."/>
            <person name="Usadel B."/>
            <person name="Fernie A.R."/>
            <person name="Wen W."/>
        </authorList>
    </citation>
    <scope>NUCLEOTIDE SEQUENCE [LARGE SCALE GENOMIC DNA]</scope>
    <source>
        <strain evidence="3">cv. G240</strain>
    </source>
</reference>
<dbReference type="Proteomes" id="UP000593564">
    <property type="component" value="Unassembled WGS sequence"/>
</dbReference>
<comment type="caution">
    <text evidence="2">The sequence shown here is derived from an EMBL/GenBank/DDBJ whole genome shotgun (WGS) entry which is preliminary data.</text>
</comment>
<keyword evidence="3" id="KW-1185">Reference proteome</keyword>
<accession>A0A7J7FWS6</accession>
<dbReference type="EMBL" id="JACBKZ010000014">
    <property type="protein sequence ID" value="KAF5932843.1"/>
    <property type="molecule type" value="Genomic_DNA"/>
</dbReference>
<feature type="region of interest" description="Disordered" evidence="1">
    <location>
        <begin position="88"/>
        <end position="143"/>
    </location>
</feature>